<evidence type="ECO:0000256" key="1">
    <source>
        <dbReference type="ARBA" id="ARBA00022722"/>
    </source>
</evidence>
<evidence type="ECO:0000313" key="12">
    <source>
        <dbReference type="Proteomes" id="UP000683246"/>
    </source>
</evidence>
<proteinExistence type="inferred from homology"/>
<feature type="domain" description="DUF83" evidence="10">
    <location>
        <begin position="4"/>
        <end position="162"/>
    </location>
</feature>
<sequence>MNVNGTLIWYYHICKREVWLMYNHIVPDQNDENIALGRFMHEITYQRQEKEISFGHVKFDIMMQTKDHIVIGETKKSDRYEEASRYQLLYYLSVLKEAGISASGLLLYPSQKKRVKVELALNEEKKLKEIIRNIDIICSQTEPPEVEKNRFCKRCGYREYCYA</sequence>
<evidence type="ECO:0000256" key="4">
    <source>
        <dbReference type="ARBA" id="ARBA00022839"/>
    </source>
</evidence>
<keyword evidence="7 9" id="KW-0051">Antiviral defense</keyword>
<dbReference type="EC" id="3.1.12.1" evidence="9"/>
<dbReference type="KEGG" id="vpy:HZI73_17475"/>
<keyword evidence="1 9" id="KW-0540">Nuclease</keyword>
<dbReference type="Proteomes" id="UP000683246">
    <property type="component" value="Chromosome"/>
</dbReference>
<comment type="function">
    <text evidence="9">CRISPR (clustered regularly interspaced short palindromic repeat) is an adaptive immune system that provides protection against mobile genetic elements (viruses, transposable elements and conjugative plasmids). CRISPR clusters contain sequences complementary to antecedent mobile elements and target invading nucleic acids. CRISPR clusters are transcribed and processed into CRISPR RNA (crRNA).</text>
</comment>
<dbReference type="NCBIfam" id="TIGR00372">
    <property type="entry name" value="cas4"/>
    <property type="match status" value="1"/>
</dbReference>
<evidence type="ECO:0000256" key="8">
    <source>
        <dbReference type="ARBA" id="ARBA00023211"/>
    </source>
</evidence>
<dbReference type="InterPro" id="IPR011604">
    <property type="entry name" value="PDDEXK-like_dom_sf"/>
</dbReference>
<gene>
    <name evidence="11" type="primary">cas4</name>
    <name evidence="11" type="ORF">HZI73_17475</name>
</gene>
<dbReference type="Pfam" id="PF01930">
    <property type="entry name" value="Cas_Cas4"/>
    <property type="match status" value="1"/>
</dbReference>
<evidence type="ECO:0000256" key="5">
    <source>
        <dbReference type="ARBA" id="ARBA00023004"/>
    </source>
</evidence>
<evidence type="ECO:0000259" key="10">
    <source>
        <dbReference type="Pfam" id="PF01930"/>
    </source>
</evidence>
<keyword evidence="8 9" id="KW-0464">Manganese</keyword>
<dbReference type="PANTHER" id="PTHR37168:SF2">
    <property type="entry name" value="CRISPR-ASSOCIATED EXONUCLEASE CAS4"/>
    <property type="match status" value="1"/>
</dbReference>
<dbReference type="GO" id="GO:0051536">
    <property type="term" value="F:iron-sulfur cluster binding"/>
    <property type="evidence" value="ECO:0007669"/>
    <property type="project" value="UniProtKB-KW"/>
</dbReference>
<dbReference type="GO" id="GO:0051607">
    <property type="term" value="P:defense response to virus"/>
    <property type="evidence" value="ECO:0007669"/>
    <property type="project" value="UniProtKB-KW"/>
</dbReference>
<keyword evidence="3 9" id="KW-0378">Hydrolase</keyword>
<keyword evidence="4 9" id="KW-0269">Exonuclease</keyword>
<dbReference type="EMBL" id="CP058649">
    <property type="protein sequence ID" value="QUI23975.1"/>
    <property type="molecule type" value="Genomic_DNA"/>
</dbReference>
<keyword evidence="12" id="KW-1185">Reference proteome</keyword>
<accession>A0A8J8MLJ8</accession>
<evidence type="ECO:0000256" key="9">
    <source>
        <dbReference type="RuleBase" id="RU365022"/>
    </source>
</evidence>
<comment type="similarity">
    <text evidence="9">Belongs to the CRISPR-associated exonuclease Cas4 family.</text>
</comment>
<organism evidence="11 12">
    <name type="scientific">Vallitalea pronyensis</name>
    <dbReference type="NCBI Taxonomy" id="1348613"/>
    <lineage>
        <taxon>Bacteria</taxon>
        <taxon>Bacillati</taxon>
        <taxon>Bacillota</taxon>
        <taxon>Clostridia</taxon>
        <taxon>Lachnospirales</taxon>
        <taxon>Vallitaleaceae</taxon>
        <taxon>Vallitalea</taxon>
    </lineage>
</organism>
<dbReference type="InterPro" id="IPR013343">
    <property type="entry name" value="CRISPR-assoc_prot_Cas4"/>
</dbReference>
<keyword evidence="6 9" id="KW-0411">Iron-sulfur</keyword>
<comment type="cofactor">
    <cofactor evidence="9">
        <name>Mg(2+)</name>
        <dbReference type="ChEBI" id="CHEBI:18420"/>
    </cofactor>
    <cofactor evidence="9">
        <name>Mn(2+)</name>
        <dbReference type="ChEBI" id="CHEBI:29035"/>
    </cofactor>
    <text evidence="9">Mg(2+) or Mn(2+) required for ssDNA cleavage activity.</text>
</comment>
<dbReference type="PANTHER" id="PTHR37168">
    <property type="entry name" value="CRISPR-ASSOCIATED EXONUCLEASE CAS4"/>
    <property type="match status" value="1"/>
</dbReference>
<dbReference type="AlphaFoldDB" id="A0A8J8MLJ8"/>
<evidence type="ECO:0000256" key="2">
    <source>
        <dbReference type="ARBA" id="ARBA00022723"/>
    </source>
</evidence>
<evidence type="ECO:0000256" key="3">
    <source>
        <dbReference type="ARBA" id="ARBA00022801"/>
    </source>
</evidence>
<evidence type="ECO:0000256" key="6">
    <source>
        <dbReference type="ARBA" id="ARBA00023014"/>
    </source>
</evidence>
<dbReference type="GO" id="GO:0046872">
    <property type="term" value="F:metal ion binding"/>
    <property type="evidence" value="ECO:0007669"/>
    <property type="project" value="UniProtKB-KW"/>
</dbReference>
<comment type="cofactor">
    <cofactor evidence="9">
        <name>iron-sulfur cluster</name>
        <dbReference type="ChEBI" id="CHEBI:30408"/>
    </cofactor>
</comment>
<name>A0A8J8MLJ8_9FIRM</name>
<dbReference type="Gene3D" id="3.90.320.10">
    <property type="match status" value="1"/>
</dbReference>
<reference evidence="11" key="1">
    <citation type="submission" date="2020-07" db="EMBL/GenBank/DDBJ databases">
        <title>Vallitalea pronyensis genome.</title>
        <authorList>
            <person name="Postec A."/>
        </authorList>
    </citation>
    <scope>NUCLEOTIDE SEQUENCE</scope>
    <source>
        <strain evidence="11">FatNI3</strain>
    </source>
</reference>
<protein>
    <recommendedName>
        <fullName evidence="9">CRISPR-associated exonuclease Cas4</fullName>
        <ecNumber evidence="9">3.1.12.1</ecNumber>
    </recommendedName>
</protein>
<dbReference type="RefSeq" id="WP_212694665.1">
    <property type="nucleotide sequence ID" value="NZ_CP058649.1"/>
</dbReference>
<dbReference type="GO" id="GO:0004527">
    <property type="term" value="F:exonuclease activity"/>
    <property type="evidence" value="ECO:0007669"/>
    <property type="project" value="UniProtKB-KW"/>
</dbReference>
<evidence type="ECO:0000313" key="11">
    <source>
        <dbReference type="EMBL" id="QUI23975.1"/>
    </source>
</evidence>
<dbReference type="InterPro" id="IPR022765">
    <property type="entry name" value="Dna2/Cas4_DUF83"/>
</dbReference>
<keyword evidence="5 9" id="KW-0408">Iron</keyword>
<evidence type="ECO:0000256" key="7">
    <source>
        <dbReference type="ARBA" id="ARBA00023118"/>
    </source>
</evidence>
<keyword evidence="2 9" id="KW-0479">Metal-binding</keyword>